<dbReference type="VEuPathDB" id="MicrosporidiaDB:TUBRATIS_30230"/>
<name>A0A437AHK0_9MICR</name>
<proteinExistence type="inferred from homology"/>
<reference evidence="6 7" key="1">
    <citation type="submission" date="2018-10" db="EMBL/GenBank/DDBJ databases">
        <title>Draft genome sequence of the microsporidian Tubulinosema ratisbonensis.</title>
        <authorList>
            <person name="Polonais V."/>
            <person name="Peyretaillade E."/>
            <person name="Niehus S."/>
            <person name="Wawrzyniak I."/>
            <person name="Franchet A."/>
            <person name="Gaspin C."/>
            <person name="Reichstadt M."/>
            <person name="Belser C."/>
            <person name="Labadie K."/>
            <person name="Delbac F."/>
            <person name="Ferrandon D."/>
        </authorList>
    </citation>
    <scope>NUCLEOTIDE SEQUENCE [LARGE SCALE GENOMIC DNA]</scope>
    <source>
        <strain evidence="6 7">Franzen</strain>
    </source>
</reference>
<dbReference type="Pfam" id="PF03029">
    <property type="entry name" value="ATP_bind_1"/>
    <property type="match status" value="1"/>
</dbReference>
<dbReference type="PANTHER" id="PTHR21231">
    <property type="entry name" value="XPA-BINDING PROTEIN 1-RELATED"/>
    <property type="match status" value="1"/>
</dbReference>
<evidence type="ECO:0000256" key="2">
    <source>
        <dbReference type="ARBA" id="ARBA00022741"/>
    </source>
</evidence>
<dbReference type="Gene3D" id="3.40.50.300">
    <property type="entry name" value="P-loop containing nucleotide triphosphate hydrolases"/>
    <property type="match status" value="1"/>
</dbReference>
<evidence type="ECO:0000256" key="3">
    <source>
        <dbReference type="ARBA" id="ARBA00022801"/>
    </source>
</evidence>
<keyword evidence="4 5" id="KW-0342">GTP-binding</keyword>
<evidence type="ECO:0000256" key="1">
    <source>
        <dbReference type="ARBA" id="ARBA00005290"/>
    </source>
</evidence>
<dbReference type="GO" id="GO:0003924">
    <property type="term" value="F:GTPase activity"/>
    <property type="evidence" value="ECO:0007669"/>
    <property type="project" value="TreeGrafter"/>
</dbReference>
<dbReference type="InterPro" id="IPR027417">
    <property type="entry name" value="P-loop_NTPase"/>
</dbReference>
<dbReference type="GO" id="GO:0005525">
    <property type="term" value="F:GTP binding"/>
    <property type="evidence" value="ECO:0007669"/>
    <property type="project" value="UniProtKB-KW"/>
</dbReference>
<evidence type="ECO:0000256" key="4">
    <source>
        <dbReference type="ARBA" id="ARBA00023134"/>
    </source>
</evidence>
<evidence type="ECO:0000313" key="7">
    <source>
        <dbReference type="Proteomes" id="UP000282876"/>
    </source>
</evidence>
<organism evidence="6 7">
    <name type="scientific">Tubulinosema ratisbonensis</name>
    <dbReference type="NCBI Taxonomy" id="291195"/>
    <lineage>
        <taxon>Eukaryota</taxon>
        <taxon>Fungi</taxon>
        <taxon>Fungi incertae sedis</taxon>
        <taxon>Microsporidia</taxon>
        <taxon>Tubulinosematoidea</taxon>
        <taxon>Tubulinosematidae</taxon>
        <taxon>Tubulinosema</taxon>
    </lineage>
</organism>
<keyword evidence="6" id="KW-0067">ATP-binding</keyword>
<protein>
    <recommendedName>
        <fullName evidence="5">GPN-loop GTPase 2</fullName>
    </recommendedName>
</protein>
<comment type="function">
    <text evidence="5">Small GTPase required for proper localization of RNA polymerase II and III (RNAPII and RNAPIII). May act at an RNAP assembly step prior to nuclear import.</text>
</comment>
<keyword evidence="3 5" id="KW-0378">Hydrolase</keyword>
<dbReference type="GO" id="GO:0005524">
    <property type="term" value="F:ATP binding"/>
    <property type="evidence" value="ECO:0007669"/>
    <property type="project" value="UniProtKB-KW"/>
</dbReference>
<keyword evidence="2 5" id="KW-0547">Nucleotide-binding</keyword>
<dbReference type="STRING" id="291195.A0A437AHK0"/>
<keyword evidence="7" id="KW-1185">Reference proteome</keyword>
<gene>
    <name evidence="6" type="ORF">TUBRATIS_30230</name>
</gene>
<dbReference type="OrthoDB" id="5839at2759"/>
<comment type="subunit">
    <text evidence="5">Binds to RNA polymerase II (RNAPII).</text>
</comment>
<comment type="caution">
    <text evidence="6">The sequence shown here is derived from an EMBL/GenBank/DDBJ whole genome shotgun (WGS) entry which is preliminary data.</text>
</comment>
<sequence>MIFGEIIIGPPGSGKTTYIMKKKDQLTRKIVTINLDPGNELEIFEYNIREFYQTDEFALKNEYGPNNAVKEILTLFTNNLNDHLSFIEDEDSYYIFDFPGQVEFFMVGDSLKKIFDFLIKKGVSLTVINLFDLVHFTTINSTASAYLIATLCFLFLEVPQVCVISKCDNNNKFKVDLDKVMNLEALKNENEFIQQVYEFVHNNSVLSFEMLDINNKDSIIYLQYVIDCCNGYLYNNEEKINEEYKDIKEKDSILEKYINN</sequence>
<dbReference type="AlphaFoldDB" id="A0A437AHK0"/>
<evidence type="ECO:0000256" key="5">
    <source>
        <dbReference type="RuleBase" id="RU365059"/>
    </source>
</evidence>
<evidence type="ECO:0000313" key="6">
    <source>
        <dbReference type="EMBL" id="RVD90549.1"/>
    </source>
</evidence>
<dbReference type="GO" id="GO:0005737">
    <property type="term" value="C:cytoplasm"/>
    <property type="evidence" value="ECO:0007669"/>
    <property type="project" value="TreeGrafter"/>
</dbReference>
<dbReference type="InterPro" id="IPR004130">
    <property type="entry name" value="Gpn"/>
</dbReference>
<dbReference type="PANTHER" id="PTHR21231:SF3">
    <property type="entry name" value="GPN-LOOP GTPASE 2"/>
    <property type="match status" value="1"/>
</dbReference>
<comment type="similarity">
    <text evidence="1 5">Belongs to the GPN-loop GTPase family.</text>
</comment>
<dbReference type="Proteomes" id="UP000282876">
    <property type="component" value="Unassembled WGS sequence"/>
</dbReference>
<dbReference type="EMBL" id="RCSS01000848">
    <property type="protein sequence ID" value="RVD90549.1"/>
    <property type="molecule type" value="Genomic_DNA"/>
</dbReference>
<accession>A0A437AHK0</accession>
<dbReference type="SUPFAM" id="SSF52540">
    <property type="entry name" value="P-loop containing nucleoside triphosphate hydrolases"/>
    <property type="match status" value="1"/>
</dbReference>